<protein>
    <recommendedName>
        <fullName evidence="3">DNA-binding protein</fullName>
    </recommendedName>
</protein>
<evidence type="ECO:0000313" key="1">
    <source>
        <dbReference type="EMBL" id="PNV64624.1"/>
    </source>
</evidence>
<dbReference type="Proteomes" id="UP000236488">
    <property type="component" value="Unassembled WGS sequence"/>
</dbReference>
<keyword evidence="2" id="KW-1185">Reference proteome</keyword>
<reference evidence="1 2" key="1">
    <citation type="journal article" date="2018" name="Int. J. Syst. Evol. Microbiol.">
        <title>Rubneribacter badeniensis gen. nov., sp. nov. and Enteroscipio rubneri gen. nov., sp. nov., new members of the Eggerthellaceae isolated from human faeces.</title>
        <authorList>
            <person name="Danylec N."/>
            <person name="Gobl A."/>
            <person name="Stoll D.A."/>
            <person name="Hetzer B."/>
            <person name="Kulling S.E."/>
            <person name="Huch M."/>
        </authorList>
    </citation>
    <scope>NUCLEOTIDE SEQUENCE [LARGE SCALE GENOMIC DNA]</scope>
    <source>
        <strain evidence="1 2">ResAG-85</strain>
    </source>
</reference>
<dbReference type="EMBL" id="PPEL01000080">
    <property type="protein sequence ID" value="PNV64624.1"/>
    <property type="molecule type" value="Genomic_DNA"/>
</dbReference>
<dbReference type="AlphaFoldDB" id="A0A2K2U2Y4"/>
<sequence>MRKNSALDLLIDELVGMPLFTVGAASEATARAFSAVSAAVERCVEAGVVRPVKAQGRNRVFEVPEVIDEFNMFERKLASPVGDAGIEKPSRVVPDNLARWR</sequence>
<proteinExistence type="predicted"/>
<evidence type="ECO:0008006" key="3">
    <source>
        <dbReference type="Google" id="ProtNLM"/>
    </source>
</evidence>
<dbReference type="RefSeq" id="WP_087197193.1">
    <property type="nucleotide sequence ID" value="NZ_PPEL01000080.1"/>
</dbReference>
<name>A0A2K2U2Y4_9ACTN</name>
<gene>
    <name evidence="1" type="ORF">C2L80_10950</name>
</gene>
<accession>A0A2K2U2Y4</accession>
<evidence type="ECO:0000313" key="2">
    <source>
        <dbReference type="Proteomes" id="UP000236488"/>
    </source>
</evidence>
<comment type="caution">
    <text evidence="1">The sequence shown here is derived from an EMBL/GenBank/DDBJ whole genome shotgun (WGS) entry which is preliminary data.</text>
</comment>
<organism evidence="1 2">
    <name type="scientific">Rubneribacter badeniensis</name>
    <dbReference type="NCBI Taxonomy" id="2070688"/>
    <lineage>
        <taxon>Bacteria</taxon>
        <taxon>Bacillati</taxon>
        <taxon>Actinomycetota</taxon>
        <taxon>Coriobacteriia</taxon>
        <taxon>Eggerthellales</taxon>
        <taxon>Eggerthellaceae</taxon>
        <taxon>Rubneribacter</taxon>
    </lineage>
</organism>